<dbReference type="STRING" id="1036808.A0A0C3DEB0"/>
<feature type="transmembrane region" description="Helical" evidence="6">
    <location>
        <begin position="76"/>
        <end position="97"/>
    </location>
</feature>
<evidence type="ECO:0000256" key="5">
    <source>
        <dbReference type="ARBA" id="ARBA00032658"/>
    </source>
</evidence>
<dbReference type="GO" id="GO:0031293">
    <property type="term" value="P:membrane protein intracellular domain proteolysis"/>
    <property type="evidence" value="ECO:0007669"/>
    <property type="project" value="TreeGrafter"/>
</dbReference>
<accession>A0A0C3DEB0</accession>
<evidence type="ECO:0000256" key="3">
    <source>
        <dbReference type="ARBA" id="ARBA00022989"/>
    </source>
</evidence>
<dbReference type="GO" id="GO:0016020">
    <property type="term" value="C:membrane"/>
    <property type="evidence" value="ECO:0007669"/>
    <property type="project" value="InterPro"/>
</dbReference>
<dbReference type="InParanoid" id="A0A0C3DEB0"/>
<dbReference type="PANTHER" id="PTHR13325:SF3">
    <property type="entry name" value="MEMBRANE-BOUND TRANSCRIPTION FACTOR SITE-2 PROTEASE"/>
    <property type="match status" value="1"/>
</dbReference>
<dbReference type="HOGENOM" id="CLU_021808_0_0_1"/>
<feature type="non-terminal residue" evidence="8">
    <location>
        <position position="1"/>
    </location>
</feature>
<dbReference type="AlphaFoldDB" id="A0A0C3DEB0"/>
<evidence type="ECO:0000313" key="8">
    <source>
        <dbReference type="EMBL" id="KIM54709.1"/>
    </source>
</evidence>
<feature type="transmembrane region" description="Helical" evidence="6">
    <location>
        <begin position="181"/>
        <end position="200"/>
    </location>
</feature>
<dbReference type="GO" id="GO:0004222">
    <property type="term" value="F:metalloendopeptidase activity"/>
    <property type="evidence" value="ECO:0007669"/>
    <property type="project" value="InterPro"/>
</dbReference>
<dbReference type="GO" id="GO:0012505">
    <property type="term" value="C:endomembrane system"/>
    <property type="evidence" value="ECO:0007669"/>
    <property type="project" value="UniProtKB-SubCell"/>
</dbReference>
<dbReference type="InterPro" id="IPR001193">
    <property type="entry name" value="MBTPS2"/>
</dbReference>
<dbReference type="GO" id="GO:1905897">
    <property type="term" value="P:regulation of response to endoplasmic reticulum stress"/>
    <property type="evidence" value="ECO:0007669"/>
    <property type="project" value="TreeGrafter"/>
</dbReference>
<feature type="transmembrane region" description="Helical" evidence="6">
    <location>
        <begin position="212"/>
        <end position="233"/>
    </location>
</feature>
<dbReference type="PANTHER" id="PTHR13325">
    <property type="entry name" value="PROTEASE M50 MEMBRANE-BOUND TRANSCRIPTION FACTOR SITE 2 PROTEASE"/>
    <property type="match status" value="1"/>
</dbReference>
<dbReference type="PRINTS" id="PR01000">
    <property type="entry name" value="SREBPS2PTASE"/>
</dbReference>
<feature type="domain" description="Peptidase M50" evidence="7">
    <location>
        <begin position="155"/>
        <end position="470"/>
    </location>
</feature>
<proteinExistence type="predicted"/>
<evidence type="ECO:0000256" key="2">
    <source>
        <dbReference type="ARBA" id="ARBA00022692"/>
    </source>
</evidence>
<name>A0A0C3DEB0_9AGAM</name>
<dbReference type="Proteomes" id="UP000053989">
    <property type="component" value="Unassembled WGS sequence"/>
</dbReference>
<reference evidence="8 9" key="1">
    <citation type="submission" date="2014-04" db="EMBL/GenBank/DDBJ databases">
        <authorList>
            <consortium name="DOE Joint Genome Institute"/>
            <person name="Kuo A."/>
            <person name="Kohler A."/>
            <person name="Nagy L.G."/>
            <person name="Floudas D."/>
            <person name="Copeland A."/>
            <person name="Barry K.W."/>
            <person name="Cichocki N."/>
            <person name="Veneault-Fourrey C."/>
            <person name="LaButti K."/>
            <person name="Lindquist E.A."/>
            <person name="Lipzen A."/>
            <person name="Lundell T."/>
            <person name="Morin E."/>
            <person name="Murat C."/>
            <person name="Sun H."/>
            <person name="Tunlid A."/>
            <person name="Henrissat B."/>
            <person name="Grigoriev I.V."/>
            <person name="Hibbett D.S."/>
            <person name="Martin F."/>
            <person name="Nordberg H.P."/>
            <person name="Cantor M.N."/>
            <person name="Hua S.X."/>
        </authorList>
    </citation>
    <scope>NUCLEOTIDE SEQUENCE [LARGE SCALE GENOMIC DNA]</scope>
    <source>
        <strain evidence="8 9">Foug A</strain>
    </source>
</reference>
<keyword evidence="3 6" id="KW-1133">Transmembrane helix</keyword>
<keyword evidence="2 6" id="KW-0812">Transmembrane</keyword>
<reference evidence="9" key="2">
    <citation type="submission" date="2015-01" db="EMBL/GenBank/DDBJ databases">
        <title>Evolutionary Origins and Diversification of the Mycorrhizal Mutualists.</title>
        <authorList>
            <consortium name="DOE Joint Genome Institute"/>
            <consortium name="Mycorrhizal Genomics Consortium"/>
            <person name="Kohler A."/>
            <person name="Kuo A."/>
            <person name="Nagy L.G."/>
            <person name="Floudas D."/>
            <person name="Copeland A."/>
            <person name="Barry K.W."/>
            <person name="Cichocki N."/>
            <person name="Veneault-Fourrey C."/>
            <person name="LaButti K."/>
            <person name="Lindquist E.A."/>
            <person name="Lipzen A."/>
            <person name="Lundell T."/>
            <person name="Morin E."/>
            <person name="Murat C."/>
            <person name="Riley R."/>
            <person name="Ohm R."/>
            <person name="Sun H."/>
            <person name="Tunlid A."/>
            <person name="Henrissat B."/>
            <person name="Grigoriev I.V."/>
            <person name="Hibbett D.S."/>
            <person name="Martin F."/>
        </authorList>
    </citation>
    <scope>NUCLEOTIDE SEQUENCE [LARGE SCALE GENOMIC DNA]</scope>
    <source>
        <strain evidence="9">Foug A</strain>
    </source>
</reference>
<protein>
    <recommendedName>
        <fullName evidence="5">Endopeptidase S2P</fullName>
    </recommendedName>
</protein>
<evidence type="ECO:0000256" key="1">
    <source>
        <dbReference type="ARBA" id="ARBA00004127"/>
    </source>
</evidence>
<comment type="subcellular location">
    <subcellularLocation>
        <location evidence="1">Endomembrane system</location>
        <topology evidence="1">Multi-pass membrane protein</topology>
    </subcellularLocation>
</comment>
<organism evidence="8 9">
    <name type="scientific">Scleroderma citrinum Foug A</name>
    <dbReference type="NCBI Taxonomy" id="1036808"/>
    <lineage>
        <taxon>Eukaryota</taxon>
        <taxon>Fungi</taxon>
        <taxon>Dikarya</taxon>
        <taxon>Basidiomycota</taxon>
        <taxon>Agaricomycotina</taxon>
        <taxon>Agaricomycetes</taxon>
        <taxon>Agaricomycetidae</taxon>
        <taxon>Boletales</taxon>
        <taxon>Sclerodermatineae</taxon>
        <taxon>Sclerodermataceae</taxon>
        <taxon>Scleroderma</taxon>
    </lineage>
</organism>
<gene>
    <name evidence="8" type="ORF">SCLCIDRAFT_36764</name>
</gene>
<dbReference type="InterPro" id="IPR008915">
    <property type="entry name" value="Peptidase_M50"/>
</dbReference>
<sequence length="518" mass="57213">LWLSLLWLAVYGVKHWLKRTKPLLPFSQGRRPIVEVEVKHLHLRVKTHALNGLHDGLCKDLSSEQCRLLKRILLHLYDFGCVMTAIGMTTALVLLWWTTADLFMSVARTLSSSASSTLARRGLEHDSSGVSNNDRLSVTPIIPGMTVPLSHLPIILLALCICQIVHEGGHAIAAALRRVPILFSGISITVILPSAFVVFPTARLEGLPSIDYLRILAAGCFHNLVFWCLLYLVTWSKIGTVFSGLIFEDISGLGRVVVEVDSNSPLRDHIPSGALITRLDDTFLNNIGNELMGHTWDDFLLAPVAPVVSQGWCLNNSVLQNVSIQCPFTNGHFCFTSVERSSDSYSLDPVPILTGNSTRCNASVACTPSSSCIALQRGQQLVRITLLNLSDGTEEVVLWSGPREEIWEQVQISTLKSCIPLISSKHLFYALDFLEYLKLINLSLYLVNMLPVPALDGFHFLAALLDFIFYQTRGTNIDLEAPGDNIRHRTPLQRIIKATLSMSTMVSIALCVLLGAIK</sequence>
<dbReference type="Pfam" id="PF02163">
    <property type="entry name" value="Peptidase_M50"/>
    <property type="match status" value="1"/>
</dbReference>
<dbReference type="EMBL" id="KN822148">
    <property type="protein sequence ID" value="KIM54709.1"/>
    <property type="molecule type" value="Genomic_DNA"/>
</dbReference>
<keyword evidence="9" id="KW-1185">Reference proteome</keyword>
<dbReference type="OrthoDB" id="7694678at2759"/>
<feature type="transmembrane region" description="Helical" evidence="6">
    <location>
        <begin position="495"/>
        <end position="517"/>
    </location>
</feature>
<evidence type="ECO:0000259" key="7">
    <source>
        <dbReference type="Pfam" id="PF02163"/>
    </source>
</evidence>
<evidence type="ECO:0000256" key="4">
    <source>
        <dbReference type="ARBA" id="ARBA00023136"/>
    </source>
</evidence>
<keyword evidence="4 6" id="KW-0472">Membrane</keyword>
<dbReference type="GO" id="GO:0005737">
    <property type="term" value="C:cytoplasm"/>
    <property type="evidence" value="ECO:0007669"/>
    <property type="project" value="TreeGrafter"/>
</dbReference>
<feature type="non-terminal residue" evidence="8">
    <location>
        <position position="518"/>
    </location>
</feature>
<evidence type="ECO:0000313" key="9">
    <source>
        <dbReference type="Proteomes" id="UP000053989"/>
    </source>
</evidence>
<evidence type="ECO:0000256" key="6">
    <source>
        <dbReference type="SAM" id="Phobius"/>
    </source>
</evidence>